<dbReference type="SUPFAM" id="SSF64438">
    <property type="entry name" value="CNF1/YfiH-like putative cysteine hydrolases"/>
    <property type="match status" value="1"/>
</dbReference>
<evidence type="ECO:0000256" key="7">
    <source>
        <dbReference type="ARBA" id="ARBA00047989"/>
    </source>
</evidence>
<dbReference type="GO" id="GO:0005507">
    <property type="term" value="F:copper ion binding"/>
    <property type="evidence" value="ECO:0007669"/>
    <property type="project" value="TreeGrafter"/>
</dbReference>
<dbReference type="Pfam" id="PF02578">
    <property type="entry name" value="Cu-oxidase_4"/>
    <property type="match status" value="1"/>
</dbReference>
<evidence type="ECO:0000256" key="3">
    <source>
        <dbReference type="ARBA" id="ARBA00022679"/>
    </source>
</evidence>
<dbReference type="AlphaFoldDB" id="A0A545U245"/>
<evidence type="ECO:0000256" key="9">
    <source>
        <dbReference type="ARBA" id="ARBA00049893"/>
    </source>
</evidence>
<evidence type="ECO:0000256" key="4">
    <source>
        <dbReference type="ARBA" id="ARBA00022723"/>
    </source>
</evidence>
<sequence length="262" mass="28058">MLTIGSLNEQPGIRHGFFTRQGGKSQGIYASLNCGFGADDDDADTVAGNRQTALANLSPSATHLVTVYQHHSPDAVVVDRPWAPQDAPRADAMVTNQPNLALGILTADCVPVLFADTEGGVIGAAHAGWRGALTGVLDATLSTMQGLGAESSRITVAIGPAIAQRSYEVGPEFPDAFLSQDKENEAFFCPAQRDGHFFFDIKGYVARRLAQLGLRDVHALPCDTYAEEERFFSYRRACHRNETGSSGKIDYGRGLSAICLTP</sequence>
<comment type="similarity">
    <text evidence="2 10">Belongs to the purine nucleoside phosphorylase YfiH/LACC1 family.</text>
</comment>
<dbReference type="PANTHER" id="PTHR30616">
    <property type="entry name" value="UNCHARACTERIZED PROTEIN YFIH"/>
    <property type="match status" value="1"/>
</dbReference>
<dbReference type="GO" id="GO:0016787">
    <property type="term" value="F:hydrolase activity"/>
    <property type="evidence" value="ECO:0007669"/>
    <property type="project" value="UniProtKB-KW"/>
</dbReference>
<evidence type="ECO:0000256" key="1">
    <source>
        <dbReference type="ARBA" id="ARBA00000553"/>
    </source>
</evidence>
<proteinExistence type="inferred from homology"/>
<dbReference type="InterPro" id="IPR038371">
    <property type="entry name" value="Cu_polyphenol_OxRdtase_sf"/>
</dbReference>
<dbReference type="EMBL" id="VHSH01000001">
    <property type="protein sequence ID" value="TQV83549.1"/>
    <property type="molecule type" value="Genomic_DNA"/>
</dbReference>
<comment type="catalytic activity">
    <reaction evidence="8">
        <text>adenosine + phosphate = alpha-D-ribose 1-phosphate + adenine</text>
        <dbReference type="Rhea" id="RHEA:27642"/>
        <dbReference type="ChEBI" id="CHEBI:16335"/>
        <dbReference type="ChEBI" id="CHEBI:16708"/>
        <dbReference type="ChEBI" id="CHEBI:43474"/>
        <dbReference type="ChEBI" id="CHEBI:57720"/>
        <dbReference type="EC" id="2.4.2.1"/>
    </reaction>
    <physiologicalReaction direction="left-to-right" evidence="8">
        <dbReference type="Rhea" id="RHEA:27643"/>
    </physiologicalReaction>
</comment>
<accession>A0A545U245</accession>
<keyword evidence="6" id="KW-0862">Zinc</keyword>
<evidence type="ECO:0000256" key="6">
    <source>
        <dbReference type="ARBA" id="ARBA00022833"/>
    </source>
</evidence>
<evidence type="ECO:0000313" key="11">
    <source>
        <dbReference type="EMBL" id="TQV83549.1"/>
    </source>
</evidence>
<dbReference type="Gene3D" id="3.60.140.10">
    <property type="entry name" value="CNF1/YfiH-like putative cysteine hydrolases"/>
    <property type="match status" value="1"/>
</dbReference>
<dbReference type="InterPro" id="IPR011324">
    <property type="entry name" value="Cytotoxic_necrot_fac-like_cat"/>
</dbReference>
<comment type="catalytic activity">
    <reaction evidence="9">
        <text>S-methyl-5'-thioadenosine + phosphate = 5-(methylsulfanyl)-alpha-D-ribose 1-phosphate + adenine</text>
        <dbReference type="Rhea" id="RHEA:11852"/>
        <dbReference type="ChEBI" id="CHEBI:16708"/>
        <dbReference type="ChEBI" id="CHEBI:17509"/>
        <dbReference type="ChEBI" id="CHEBI:43474"/>
        <dbReference type="ChEBI" id="CHEBI:58533"/>
        <dbReference type="EC" id="2.4.2.28"/>
    </reaction>
    <physiologicalReaction direction="left-to-right" evidence="9">
        <dbReference type="Rhea" id="RHEA:11853"/>
    </physiologicalReaction>
</comment>
<evidence type="ECO:0000256" key="10">
    <source>
        <dbReference type="RuleBase" id="RU361274"/>
    </source>
</evidence>
<keyword evidence="12" id="KW-1185">Reference proteome</keyword>
<dbReference type="PANTHER" id="PTHR30616:SF2">
    <property type="entry name" value="PURINE NUCLEOSIDE PHOSPHORYLASE LACC1"/>
    <property type="match status" value="1"/>
</dbReference>
<dbReference type="RefSeq" id="WP_142894786.1">
    <property type="nucleotide sequence ID" value="NZ_ML660052.1"/>
</dbReference>
<comment type="catalytic activity">
    <reaction evidence="7">
        <text>adenosine + H2O + H(+) = inosine + NH4(+)</text>
        <dbReference type="Rhea" id="RHEA:24408"/>
        <dbReference type="ChEBI" id="CHEBI:15377"/>
        <dbReference type="ChEBI" id="CHEBI:15378"/>
        <dbReference type="ChEBI" id="CHEBI:16335"/>
        <dbReference type="ChEBI" id="CHEBI:17596"/>
        <dbReference type="ChEBI" id="CHEBI:28938"/>
        <dbReference type="EC" id="3.5.4.4"/>
    </reaction>
    <physiologicalReaction direction="left-to-right" evidence="7">
        <dbReference type="Rhea" id="RHEA:24409"/>
    </physiologicalReaction>
</comment>
<name>A0A545U245_9PROT</name>
<keyword evidence="4" id="KW-0479">Metal-binding</keyword>
<comment type="catalytic activity">
    <reaction evidence="1">
        <text>inosine + phosphate = alpha-D-ribose 1-phosphate + hypoxanthine</text>
        <dbReference type="Rhea" id="RHEA:27646"/>
        <dbReference type="ChEBI" id="CHEBI:17368"/>
        <dbReference type="ChEBI" id="CHEBI:17596"/>
        <dbReference type="ChEBI" id="CHEBI:43474"/>
        <dbReference type="ChEBI" id="CHEBI:57720"/>
        <dbReference type="EC" id="2.4.2.1"/>
    </reaction>
    <physiologicalReaction direction="left-to-right" evidence="1">
        <dbReference type="Rhea" id="RHEA:27647"/>
    </physiologicalReaction>
</comment>
<dbReference type="OrthoDB" id="4279at2"/>
<keyword evidence="5" id="KW-0378">Hydrolase</keyword>
<organism evidence="11 12">
    <name type="scientific">Denitrobaculum tricleocarpae</name>
    <dbReference type="NCBI Taxonomy" id="2591009"/>
    <lineage>
        <taxon>Bacteria</taxon>
        <taxon>Pseudomonadati</taxon>
        <taxon>Pseudomonadota</taxon>
        <taxon>Alphaproteobacteria</taxon>
        <taxon>Rhodospirillales</taxon>
        <taxon>Rhodospirillaceae</taxon>
        <taxon>Denitrobaculum</taxon>
    </lineage>
</organism>
<evidence type="ECO:0000256" key="2">
    <source>
        <dbReference type="ARBA" id="ARBA00007353"/>
    </source>
</evidence>
<evidence type="ECO:0000313" key="12">
    <source>
        <dbReference type="Proteomes" id="UP000315252"/>
    </source>
</evidence>
<comment type="caution">
    <text evidence="11">The sequence shown here is derived from an EMBL/GenBank/DDBJ whole genome shotgun (WGS) entry which is preliminary data.</text>
</comment>
<dbReference type="GO" id="GO:0017061">
    <property type="term" value="F:S-methyl-5-thioadenosine phosphorylase activity"/>
    <property type="evidence" value="ECO:0007669"/>
    <property type="project" value="UniProtKB-EC"/>
</dbReference>
<dbReference type="CDD" id="cd16833">
    <property type="entry name" value="YfiH"/>
    <property type="match status" value="1"/>
</dbReference>
<protein>
    <recommendedName>
        <fullName evidence="10">Purine nucleoside phosphorylase</fullName>
    </recommendedName>
</protein>
<dbReference type="NCBIfam" id="TIGR00726">
    <property type="entry name" value="peptidoglycan editing factor PgeF"/>
    <property type="match status" value="1"/>
</dbReference>
<reference evidence="11 12" key="1">
    <citation type="submission" date="2019-06" db="EMBL/GenBank/DDBJ databases">
        <title>Whole genome sequence for Rhodospirillaceae sp. R148.</title>
        <authorList>
            <person name="Wang G."/>
        </authorList>
    </citation>
    <scope>NUCLEOTIDE SEQUENCE [LARGE SCALE GENOMIC DNA]</scope>
    <source>
        <strain evidence="11 12">R148</strain>
    </source>
</reference>
<evidence type="ECO:0000256" key="8">
    <source>
        <dbReference type="ARBA" id="ARBA00048968"/>
    </source>
</evidence>
<evidence type="ECO:0000256" key="5">
    <source>
        <dbReference type="ARBA" id="ARBA00022801"/>
    </source>
</evidence>
<dbReference type="InterPro" id="IPR003730">
    <property type="entry name" value="Cu_polyphenol_OxRdtase"/>
</dbReference>
<dbReference type="Proteomes" id="UP000315252">
    <property type="component" value="Unassembled WGS sequence"/>
</dbReference>
<gene>
    <name evidence="11" type="primary">pgeF</name>
    <name evidence="11" type="ORF">FKG95_02875</name>
</gene>
<keyword evidence="3" id="KW-0808">Transferase</keyword>